<organism evidence="2">
    <name type="scientific">Caulobacter sp. (strain K31)</name>
    <dbReference type="NCBI Taxonomy" id="366602"/>
    <lineage>
        <taxon>Bacteria</taxon>
        <taxon>Pseudomonadati</taxon>
        <taxon>Pseudomonadota</taxon>
        <taxon>Alphaproteobacteria</taxon>
        <taxon>Caulobacterales</taxon>
        <taxon>Caulobacteraceae</taxon>
        <taxon>Caulobacter</taxon>
    </lineage>
</organism>
<dbReference type="Pfam" id="PF12276">
    <property type="entry name" value="DUF3617"/>
    <property type="match status" value="1"/>
</dbReference>
<dbReference type="InterPro" id="IPR022061">
    <property type="entry name" value="DUF3617"/>
</dbReference>
<keyword evidence="1" id="KW-0732">Signal</keyword>
<reference evidence="2" key="1">
    <citation type="submission" date="2008-01" db="EMBL/GenBank/DDBJ databases">
        <title>Complete sequence of chromosome of Caulobacter sp. K31.</title>
        <authorList>
            <consortium name="US DOE Joint Genome Institute"/>
            <person name="Copeland A."/>
            <person name="Lucas S."/>
            <person name="Lapidus A."/>
            <person name="Barry K."/>
            <person name="Glavina del Rio T."/>
            <person name="Dalin E."/>
            <person name="Tice H."/>
            <person name="Pitluck S."/>
            <person name="Bruce D."/>
            <person name="Goodwin L."/>
            <person name="Thompson L.S."/>
            <person name="Brettin T."/>
            <person name="Detter J.C."/>
            <person name="Han C."/>
            <person name="Schmutz J."/>
            <person name="Larimer F."/>
            <person name="Land M."/>
            <person name="Hauser L."/>
            <person name="Kyrpides N."/>
            <person name="Kim E."/>
            <person name="Stephens C."/>
            <person name="Richardson P."/>
        </authorList>
    </citation>
    <scope>NUCLEOTIDE SEQUENCE [LARGE SCALE GENOMIC DNA]</scope>
    <source>
        <strain evidence="2">K31</strain>
    </source>
</reference>
<gene>
    <name evidence="2" type="ordered locus">Caul_1000</name>
</gene>
<protein>
    <recommendedName>
        <fullName evidence="3">DUF3617 family protein</fullName>
    </recommendedName>
</protein>
<name>B0SWD3_CAUSK</name>
<dbReference type="OrthoDB" id="8113882at2"/>
<proteinExistence type="predicted"/>
<sequence length="201" mass="20619" precursor="true">MRALAGCVTLGVLAGTLAALAACGQKSETRTAAPAAASERAAAPAAPAAAAAPAWPKRKPGLWVQTMNLKAQGFSRSFRFCVDESSDQKMGLNSQGADTQCRQTSMTRGLDGSWTIVSACDMGAAGKTDSTVHVSGDFNTRYVMDITSTTTGAAQPALNGEHKMSMTAEWSGACPAGWTGGDVEMPGGRRINLMTKAVSGG</sequence>
<dbReference type="EMBL" id="CP000927">
    <property type="protein sequence ID" value="ABZ70130.1"/>
    <property type="molecule type" value="Genomic_DNA"/>
</dbReference>
<dbReference type="eggNOG" id="ENOG5030GJ5">
    <property type="taxonomic scope" value="Bacteria"/>
</dbReference>
<dbReference type="AlphaFoldDB" id="B0SWD3"/>
<evidence type="ECO:0000256" key="1">
    <source>
        <dbReference type="SAM" id="SignalP"/>
    </source>
</evidence>
<dbReference type="PROSITE" id="PS51257">
    <property type="entry name" value="PROKAR_LIPOPROTEIN"/>
    <property type="match status" value="1"/>
</dbReference>
<evidence type="ECO:0000313" key="2">
    <source>
        <dbReference type="EMBL" id="ABZ70130.1"/>
    </source>
</evidence>
<evidence type="ECO:0008006" key="3">
    <source>
        <dbReference type="Google" id="ProtNLM"/>
    </source>
</evidence>
<feature type="chain" id="PRO_5002753153" description="DUF3617 family protein" evidence="1">
    <location>
        <begin position="22"/>
        <end position="201"/>
    </location>
</feature>
<dbReference type="KEGG" id="cak:Caul_1000"/>
<feature type="signal peptide" evidence="1">
    <location>
        <begin position="1"/>
        <end position="21"/>
    </location>
</feature>
<accession>B0SWD3</accession>
<dbReference type="HOGENOM" id="CLU_117531_0_0_5"/>